<organism evidence="2 3">
    <name type="scientific">Cercophora scortea</name>
    <dbReference type="NCBI Taxonomy" id="314031"/>
    <lineage>
        <taxon>Eukaryota</taxon>
        <taxon>Fungi</taxon>
        <taxon>Dikarya</taxon>
        <taxon>Ascomycota</taxon>
        <taxon>Pezizomycotina</taxon>
        <taxon>Sordariomycetes</taxon>
        <taxon>Sordariomycetidae</taxon>
        <taxon>Sordariales</taxon>
        <taxon>Lasiosphaeriaceae</taxon>
        <taxon>Cercophora</taxon>
    </lineage>
</organism>
<evidence type="ECO:0000313" key="2">
    <source>
        <dbReference type="EMBL" id="KAK3335178.1"/>
    </source>
</evidence>
<accession>A0AAE0MKM4</accession>
<feature type="region of interest" description="Disordered" evidence="1">
    <location>
        <begin position="165"/>
        <end position="231"/>
    </location>
</feature>
<gene>
    <name evidence="2" type="ORF">B0T19DRAFT_405781</name>
</gene>
<name>A0AAE0MKM4_9PEZI</name>
<protein>
    <submittedName>
        <fullName evidence="2">Uncharacterized protein</fullName>
    </submittedName>
</protein>
<keyword evidence="3" id="KW-1185">Reference proteome</keyword>
<dbReference type="EMBL" id="JAUEPO010000001">
    <property type="protein sequence ID" value="KAK3335178.1"/>
    <property type="molecule type" value="Genomic_DNA"/>
</dbReference>
<reference evidence="2" key="1">
    <citation type="journal article" date="2023" name="Mol. Phylogenet. Evol.">
        <title>Genome-scale phylogeny and comparative genomics of the fungal order Sordariales.</title>
        <authorList>
            <person name="Hensen N."/>
            <person name="Bonometti L."/>
            <person name="Westerberg I."/>
            <person name="Brannstrom I.O."/>
            <person name="Guillou S."/>
            <person name="Cros-Aarteil S."/>
            <person name="Calhoun S."/>
            <person name="Haridas S."/>
            <person name="Kuo A."/>
            <person name="Mondo S."/>
            <person name="Pangilinan J."/>
            <person name="Riley R."/>
            <person name="LaButti K."/>
            <person name="Andreopoulos B."/>
            <person name="Lipzen A."/>
            <person name="Chen C."/>
            <person name="Yan M."/>
            <person name="Daum C."/>
            <person name="Ng V."/>
            <person name="Clum A."/>
            <person name="Steindorff A."/>
            <person name="Ohm R.A."/>
            <person name="Martin F."/>
            <person name="Silar P."/>
            <person name="Natvig D.O."/>
            <person name="Lalanne C."/>
            <person name="Gautier V."/>
            <person name="Ament-Velasquez S.L."/>
            <person name="Kruys A."/>
            <person name="Hutchinson M.I."/>
            <person name="Powell A.J."/>
            <person name="Barry K."/>
            <person name="Miller A.N."/>
            <person name="Grigoriev I.V."/>
            <person name="Debuchy R."/>
            <person name="Gladieux P."/>
            <person name="Hiltunen Thoren M."/>
            <person name="Johannesson H."/>
        </authorList>
    </citation>
    <scope>NUCLEOTIDE SEQUENCE</scope>
    <source>
        <strain evidence="2">SMH4131-1</strain>
    </source>
</reference>
<comment type="caution">
    <text evidence="2">The sequence shown here is derived from an EMBL/GenBank/DDBJ whole genome shotgun (WGS) entry which is preliminary data.</text>
</comment>
<dbReference type="Proteomes" id="UP001286456">
    <property type="component" value="Unassembled WGS sequence"/>
</dbReference>
<dbReference type="AlphaFoldDB" id="A0AAE0MKM4"/>
<reference evidence="2" key="2">
    <citation type="submission" date="2023-06" db="EMBL/GenBank/DDBJ databases">
        <authorList>
            <consortium name="Lawrence Berkeley National Laboratory"/>
            <person name="Haridas S."/>
            <person name="Hensen N."/>
            <person name="Bonometti L."/>
            <person name="Westerberg I."/>
            <person name="Brannstrom I.O."/>
            <person name="Guillou S."/>
            <person name="Cros-Aarteil S."/>
            <person name="Calhoun S."/>
            <person name="Kuo A."/>
            <person name="Mondo S."/>
            <person name="Pangilinan J."/>
            <person name="Riley R."/>
            <person name="Labutti K."/>
            <person name="Andreopoulos B."/>
            <person name="Lipzen A."/>
            <person name="Chen C."/>
            <person name="Yanf M."/>
            <person name="Daum C."/>
            <person name="Ng V."/>
            <person name="Clum A."/>
            <person name="Steindorff A."/>
            <person name="Ohm R."/>
            <person name="Martin F."/>
            <person name="Silar P."/>
            <person name="Natvig D."/>
            <person name="Lalanne C."/>
            <person name="Gautier V."/>
            <person name="Ament-Velasquez S.L."/>
            <person name="Kruys A."/>
            <person name="Hutchinson M.I."/>
            <person name="Powell A.J."/>
            <person name="Barry K."/>
            <person name="Miller A.N."/>
            <person name="Grigoriev I.V."/>
            <person name="Debuchy R."/>
            <person name="Gladieux P."/>
            <person name="Thoren M.H."/>
            <person name="Johannesson H."/>
        </authorList>
    </citation>
    <scope>NUCLEOTIDE SEQUENCE</scope>
    <source>
        <strain evidence="2">SMH4131-1</strain>
    </source>
</reference>
<evidence type="ECO:0000313" key="3">
    <source>
        <dbReference type="Proteomes" id="UP001286456"/>
    </source>
</evidence>
<feature type="compositionally biased region" description="Basic residues" evidence="1">
    <location>
        <begin position="193"/>
        <end position="203"/>
    </location>
</feature>
<feature type="compositionally biased region" description="Low complexity" evidence="1">
    <location>
        <begin position="213"/>
        <end position="225"/>
    </location>
</feature>
<sequence>MLNSVANSITGKCRRTSADIEKRKSPPPIRPIYARHNPTTCFVIVRIRTKSQSVRCCAEGPDVEPVMSQLWFPSNVMACVAFASQPRLLHIISCPYCCSSALPSVNVPATLAHPLELGIAVSQPVSALAGACCTHGQRGTKPRMAFSRQSTPWRAAHHFISFIKPPQPKVRRRKRGSGARAPTRRCLDTRPYPHGRSKSKSKPKILEGGGWTTGSTSTEQQSLGGCHLKSS</sequence>
<proteinExistence type="predicted"/>
<evidence type="ECO:0000256" key="1">
    <source>
        <dbReference type="SAM" id="MobiDB-lite"/>
    </source>
</evidence>